<organism evidence="3 4">
    <name type="scientific">Vibrio brasiliensis LMG 20546</name>
    <dbReference type="NCBI Taxonomy" id="945543"/>
    <lineage>
        <taxon>Bacteria</taxon>
        <taxon>Pseudomonadati</taxon>
        <taxon>Pseudomonadota</taxon>
        <taxon>Gammaproteobacteria</taxon>
        <taxon>Vibrionales</taxon>
        <taxon>Vibrionaceae</taxon>
        <taxon>Vibrio</taxon>
        <taxon>Vibrio oreintalis group</taxon>
    </lineage>
</organism>
<feature type="domain" description="DUF4174" evidence="2">
    <location>
        <begin position="29"/>
        <end position="135"/>
    </location>
</feature>
<gene>
    <name evidence="3" type="ORF">VIBR0546_02001</name>
</gene>
<evidence type="ECO:0000313" key="4">
    <source>
        <dbReference type="Proteomes" id="UP000004371"/>
    </source>
</evidence>
<accession>E8LWI5</accession>
<dbReference type="eggNOG" id="ENOG5033B8F">
    <property type="taxonomic scope" value="Bacteria"/>
</dbReference>
<keyword evidence="4" id="KW-1185">Reference proteome</keyword>
<evidence type="ECO:0000256" key="1">
    <source>
        <dbReference type="ARBA" id="ARBA00022729"/>
    </source>
</evidence>
<comment type="caution">
    <text evidence="3">The sequence shown here is derived from an EMBL/GenBank/DDBJ whole genome shotgun (WGS) entry which is preliminary data.</text>
</comment>
<dbReference type="Pfam" id="PF13778">
    <property type="entry name" value="DUF4174"/>
    <property type="match status" value="1"/>
</dbReference>
<keyword evidence="1" id="KW-0732">Signal</keyword>
<evidence type="ECO:0000313" key="3">
    <source>
        <dbReference type="EMBL" id="EGA65048.1"/>
    </source>
</evidence>
<dbReference type="Proteomes" id="UP000004371">
    <property type="component" value="Unassembled WGS sequence"/>
</dbReference>
<dbReference type="AlphaFoldDB" id="E8LWI5"/>
<dbReference type="InterPro" id="IPR025232">
    <property type="entry name" value="DUF4174"/>
</dbReference>
<dbReference type="RefSeq" id="WP_006880214.1">
    <property type="nucleotide sequence ID" value="NZ_AEVS01000076.1"/>
</dbReference>
<proteinExistence type="predicted"/>
<protein>
    <recommendedName>
        <fullName evidence="2">DUF4174 domain-containing protein</fullName>
    </recommendedName>
</protein>
<reference evidence="3 4" key="1">
    <citation type="journal article" date="2012" name="Int. J. Syst. Evol. Microbiol.">
        <title>Vibrio caribbeanicus sp. nov., isolated from the marine sponge Scleritoderma cyanea.</title>
        <authorList>
            <person name="Hoffmann M."/>
            <person name="Monday S.R."/>
            <person name="Allard M.W."/>
            <person name="Strain E.A."/>
            <person name="Whittaker P."/>
            <person name="Naum M."/>
            <person name="McCarthy P.J."/>
            <person name="Lopez J.V."/>
            <person name="Fischer M."/>
            <person name="Brown E.W."/>
        </authorList>
    </citation>
    <scope>NUCLEOTIDE SEQUENCE [LARGE SCALE GENOMIC DNA]</scope>
    <source>
        <strain evidence="3 4">LMG 20546</strain>
    </source>
</reference>
<dbReference type="STRING" id="945543.VIBR0546_02001"/>
<dbReference type="EMBL" id="AEVS01000076">
    <property type="protein sequence ID" value="EGA65048.1"/>
    <property type="molecule type" value="Genomic_DNA"/>
</dbReference>
<evidence type="ECO:0000259" key="2">
    <source>
        <dbReference type="Pfam" id="PF13778"/>
    </source>
</evidence>
<sequence length="145" mass="16630">MRVLFVLVITLLAAPASWTYPSFSHPLPHRSLIYFAPTNDAHVKQFILETLINECELEDRDLVTLVITADGFTSPKWMKHEFDLKSLFTAYEVEPDSHTAILIGKDGGEKLRWGKKTDWELIKHVIDDMPMRQREMTTQVSPCSA</sequence>
<dbReference type="OrthoDB" id="5893017at2"/>
<name>E8LWI5_9VIBR</name>